<keyword evidence="1" id="KW-0812">Transmembrane</keyword>
<proteinExistence type="predicted"/>
<keyword evidence="3" id="KW-1185">Reference proteome</keyword>
<protein>
    <submittedName>
        <fullName evidence="2">Uncharacterized protein</fullName>
    </submittedName>
</protein>
<reference evidence="3" key="1">
    <citation type="journal article" date="2019" name="Int. J. Syst. Evol. Microbiol.">
        <title>The Global Catalogue of Microorganisms (GCM) 10K type strain sequencing project: providing services to taxonomists for standard genome sequencing and annotation.</title>
        <authorList>
            <consortium name="The Broad Institute Genomics Platform"/>
            <consortium name="The Broad Institute Genome Sequencing Center for Infectious Disease"/>
            <person name="Wu L."/>
            <person name="Ma J."/>
        </authorList>
    </citation>
    <scope>NUCLEOTIDE SEQUENCE [LARGE SCALE GENOMIC DNA]</scope>
    <source>
        <strain evidence="3">JCM 9458</strain>
    </source>
</reference>
<accession>A0ABP6SZ20</accession>
<keyword evidence="1" id="KW-0472">Membrane</keyword>
<comment type="caution">
    <text evidence="2">The sequence shown here is derived from an EMBL/GenBank/DDBJ whole genome shotgun (WGS) entry which is preliminary data.</text>
</comment>
<evidence type="ECO:0000256" key="1">
    <source>
        <dbReference type="SAM" id="Phobius"/>
    </source>
</evidence>
<name>A0ABP6SZ20_9ACTN</name>
<evidence type="ECO:0000313" key="3">
    <source>
        <dbReference type="Proteomes" id="UP001501676"/>
    </source>
</evidence>
<dbReference type="Proteomes" id="UP001501676">
    <property type="component" value="Unassembled WGS sequence"/>
</dbReference>
<gene>
    <name evidence="2" type="ORF">GCM10020369_34180</name>
</gene>
<keyword evidence="1" id="KW-1133">Transmembrane helix</keyword>
<feature type="transmembrane region" description="Helical" evidence="1">
    <location>
        <begin position="18"/>
        <end position="44"/>
    </location>
</feature>
<dbReference type="EMBL" id="BAAAYN010000023">
    <property type="protein sequence ID" value="GAA3388351.1"/>
    <property type="molecule type" value="Genomic_DNA"/>
</dbReference>
<dbReference type="RefSeq" id="WP_345729106.1">
    <property type="nucleotide sequence ID" value="NZ_BAAAYN010000023.1"/>
</dbReference>
<evidence type="ECO:0000313" key="2">
    <source>
        <dbReference type="EMBL" id="GAA3388351.1"/>
    </source>
</evidence>
<organism evidence="2 3">
    <name type="scientific">Cryptosporangium minutisporangium</name>
    <dbReference type="NCBI Taxonomy" id="113569"/>
    <lineage>
        <taxon>Bacteria</taxon>
        <taxon>Bacillati</taxon>
        <taxon>Actinomycetota</taxon>
        <taxon>Actinomycetes</taxon>
        <taxon>Cryptosporangiales</taxon>
        <taxon>Cryptosporangiaceae</taxon>
        <taxon>Cryptosporangium</taxon>
    </lineage>
</organism>
<sequence>MAADSRIGDRSYVDRRMVVGSVVLLTGGLLVCLAGATLGTVAAVKGCRRYVADLKEPPTVTARRRLGQARTATMAGVGAWRDYDGQIRADALRS</sequence>